<evidence type="ECO:0000313" key="2">
    <source>
        <dbReference type="Proteomes" id="UP000023623"/>
    </source>
</evidence>
<evidence type="ECO:0000313" key="1">
    <source>
        <dbReference type="EMBL" id="EZF77334.1"/>
    </source>
</evidence>
<keyword evidence="2" id="KW-1185">Reference proteome</keyword>
<organism evidence="1 2">
    <name type="scientific">Trichophyton soudanense CBS 452.61</name>
    <dbReference type="NCBI Taxonomy" id="1215331"/>
    <lineage>
        <taxon>Eukaryota</taxon>
        <taxon>Fungi</taxon>
        <taxon>Dikarya</taxon>
        <taxon>Ascomycota</taxon>
        <taxon>Pezizomycotina</taxon>
        <taxon>Eurotiomycetes</taxon>
        <taxon>Eurotiomycetidae</taxon>
        <taxon>Onygenales</taxon>
        <taxon>Arthrodermataceae</taxon>
        <taxon>Trichophyton</taxon>
    </lineage>
</organism>
<dbReference type="HOGENOM" id="CLU_1972065_0_0_1"/>
<sequence>MRRWYVYTCSTGRECVRYHIFDTLNILTCAGVGKRASFEQAQYFGLSMLLLLQAGLVAHPSLSSPLLLLLVPRPFSLLLPLLLPFSSSSLPLLHPAASSSPCPVMSTPCPSHAKSDHSRRYCILERP</sequence>
<dbReference type="Proteomes" id="UP000023623">
    <property type="component" value="Unassembled WGS sequence"/>
</dbReference>
<accession>A0A022Y3F8</accession>
<name>A0A022Y3F8_TRISD</name>
<dbReference type="AlphaFoldDB" id="A0A022Y3F8"/>
<protein>
    <submittedName>
        <fullName evidence="1">Uncharacterized protein</fullName>
    </submittedName>
</protein>
<reference evidence="1 2" key="1">
    <citation type="submission" date="2014-02" db="EMBL/GenBank/DDBJ databases">
        <title>The Genome Sequence of Trichophyton rubrum (morphotype soudanense) CBS 452.61.</title>
        <authorList>
            <consortium name="The Broad Institute Genomics Platform"/>
            <person name="Cuomo C.A."/>
            <person name="White T.C."/>
            <person name="Graser Y."/>
            <person name="Martinez-Rossi N."/>
            <person name="Heitman J."/>
            <person name="Young S.K."/>
            <person name="Zeng Q."/>
            <person name="Gargeya S."/>
            <person name="Abouelleil A."/>
            <person name="Alvarado L."/>
            <person name="Chapman S.B."/>
            <person name="Gainer-Dewar J."/>
            <person name="Goldberg J."/>
            <person name="Griggs A."/>
            <person name="Gujja S."/>
            <person name="Hansen M."/>
            <person name="Howarth C."/>
            <person name="Imamovic A."/>
            <person name="Larimer J."/>
            <person name="Martinez D."/>
            <person name="Murphy C."/>
            <person name="Pearson M.D."/>
            <person name="Persinoti G."/>
            <person name="Poon T."/>
            <person name="Priest M."/>
            <person name="Roberts A.D."/>
            <person name="Saif S."/>
            <person name="Shea T.D."/>
            <person name="Sykes S.N."/>
            <person name="Wortman J."/>
            <person name="Nusbaum C."/>
            <person name="Birren B."/>
        </authorList>
    </citation>
    <scope>NUCLEOTIDE SEQUENCE [LARGE SCALE GENOMIC DNA]</scope>
    <source>
        <strain evidence="1 2">CBS 452.61</strain>
    </source>
</reference>
<gene>
    <name evidence="1" type="ORF">H105_01357</name>
</gene>
<proteinExistence type="predicted"/>
<dbReference type="EMBL" id="KK208750">
    <property type="protein sequence ID" value="EZF77334.1"/>
    <property type="molecule type" value="Genomic_DNA"/>
</dbReference>